<evidence type="ECO:0000313" key="2">
    <source>
        <dbReference type="EMBL" id="PSN85330.1"/>
    </source>
</evidence>
<proteinExistence type="predicted"/>
<comment type="caution">
    <text evidence="2">The sequence shown here is derived from an EMBL/GenBank/DDBJ whole genome shotgun (WGS) entry which is preliminary data.</text>
</comment>
<gene>
    <name evidence="2" type="ORF">B9Q03_12380</name>
</gene>
<feature type="domain" description="Fido" evidence="1">
    <location>
        <begin position="1"/>
        <end position="102"/>
    </location>
</feature>
<dbReference type="InterPro" id="IPR053737">
    <property type="entry name" value="Type_II_TA_Toxin"/>
</dbReference>
<dbReference type="PROSITE" id="PS51459">
    <property type="entry name" value="FIDO"/>
    <property type="match status" value="1"/>
</dbReference>
<accession>A0A2R6AG08</accession>
<dbReference type="InterPro" id="IPR003812">
    <property type="entry name" value="Fido"/>
</dbReference>
<dbReference type="AlphaFoldDB" id="A0A2R6AG08"/>
<dbReference type="Proteomes" id="UP000240322">
    <property type="component" value="Unassembled WGS sequence"/>
</dbReference>
<dbReference type="InterPro" id="IPR036597">
    <property type="entry name" value="Fido-like_dom_sf"/>
</dbReference>
<dbReference type="SUPFAM" id="SSF140931">
    <property type="entry name" value="Fic-like"/>
    <property type="match status" value="1"/>
</dbReference>
<dbReference type="Gene3D" id="1.20.120.1870">
    <property type="entry name" value="Fic/DOC protein, Fido domain"/>
    <property type="match status" value="1"/>
</dbReference>
<name>A0A2R6AG08_9ARCH</name>
<sequence>MGIHEGRRVEVHGVRNREAITETLRKVRELQGDIDDKAVELLVGLIKAHPFEYGNRRTAFAVTSLFLSLNGKQPPDLPNEKILTWIRKNLYTREEIKQWLMGRGIKEFGKRRENDPEGRVHEGS</sequence>
<organism evidence="2 3">
    <name type="scientific">Candidatus Marsarchaeota G2 archaeon OSP_D</name>
    <dbReference type="NCBI Taxonomy" id="1978157"/>
    <lineage>
        <taxon>Archaea</taxon>
        <taxon>Candidatus Marsarchaeota</taxon>
        <taxon>Candidatus Marsarchaeota group 2</taxon>
    </lineage>
</organism>
<reference evidence="2 3" key="1">
    <citation type="submission" date="2017-04" db="EMBL/GenBank/DDBJ databases">
        <title>Novel microbial lineages endemic to geothermal iron-oxide mats fill important gaps in the evolutionary history of Archaea.</title>
        <authorList>
            <person name="Jay Z.J."/>
            <person name="Beam J.P."/>
            <person name="Dlakic M."/>
            <person name="Rusch D.B."/>
            <person name="Kozubal M.A."/>
            <person name="Inskeep W.P."/>
        </authorList>
    </citation>
    <scope>NUCLEOTIDE SEQUENCE [LARGE SCALE GENOMIC DNA]</scope>
    <source>
        <strain evidence="2">OSP_D</strain>
    </source>
</reference>
<evidence type="ECO:0000259" key="1">
    <source>
        <dbReference type="PROSITE" id="PS51459"/>
    </source>
</evidence>
<protein>
    <recommendedName>
        <fullName evidence="1">Fido domain-containing protein</fullName>
    </recommendedName>
</protein>
<dbReference type="Pfam" id="PF02661">
    <property type="entry name" value="Fic"/>
    <property type="match status" value="1"/>
</dbReference>
<evidence type="ECO:0000313" key="3">
    <source>
        <dbReference type="Proteomes" id="UP000240322"/>
    </source>
</evidence>
<dbReference type="EMBL" id="NEXE01000244">
    <property type="protein sequence ID" value="PSN85330.1"/>
    <property type="molecule type" value="Genomic_DNA"/>
</dbReference>